<dbReference type="GO" id="GO:0004479">
    <property type="term" value="F:methionyl-tRNA formyltransferase activity"/>
    <property type="evidence" value="ECO:0007669"/>
    <property type="project" value="TreeGrafter"/>
</dbReference>
<feature type="non-terminal residue" evidence="4">
    <location>
        <position position="163"/>
    </location>
</feature>
<dbReference type="InterPro" id="IPR005793">
    <property type="entry name" value="Formyl_trans_C"/>
</dbReference>
<dbReference type="Gene3D" id="3.40.50.12230">
    <property type="match status" value="1"/>
</dbReference>
<evidence type="ECO:0000313" key="4">
    <source>
        <dbReference type="EMBL" id="GAH62826.1"/>
    </source>
</evidence>
<dbReference type="InterPro" id="IPR036477">
    <property type="entry name" value="Formyl_transf_N_sf"/>
</dbReference>
<keyword evidence="1" id="KW-0808">Transferase</keyword>
<feature type="domain" description="Formyl transferase C-terminal" evidence="3">
    <location>
        <begin position="67"/>
        <end position="158"/>
    </location>
</feature>
<keyword evidence="2" id="KW-0648">Protein biosynthesis</keyword>
<dbReference type="GO" id="GO:0005829">
    <property type="term" value="C:cytosol"/>
    <property type="evidence" value="ECO:0007669"/>
    <property type="project" value="TreeGrafter"/>
</dbReference>
<dbReference type="InterPro" id="IPR011034">
    <property type="entry name" value="Formyl_transferase-like_C_sf"/>
</dbReference>
<evidence type="ECO:0000256" key="1">
    <source>
        <dbReference type="ARBA" id="ARBA00022679"/>
    </source>
</evidence>
<dbReference type="Pfam" id="PF02911">
    <property type="entry name" value="Formyl_trans_C"/>
    <property type="match status" value="1"/>
</dbReference>
<evidence type="ECO:0000256" key="2">
    <source>
        <dbReference type="ARBA" id="ARBA00022917"/>
    </source>
</evidence>
<gene>
    <name evidence="4" type="ORF">S03H2_51955</name>
</gene>
<dbReference type="SUPFAM" id="SSF53328">
    <property type="entry name" value="Formyltransferase"/>
    <property type="match status" value="1"/>
</dbReference>
<comment type="caution">
    <text evidence="4">The sequence shown here is derived from an EMBL/GenBank/DDBJ whole genome shotgun (WGS) entry which is preliminary data.</text>
</comment>
<sequence>MDAGMDSGPVLAEREVAISPHDTTGSLTPKLAQVGAELLLQSLPLWIEGKIKPQPQDESQATFSKMLTKEDGEIDWKLPAAQLWQRIRAFDPWPGCYTWWKGRRLKVCEAVPLGGGGEGGKVITVTEPAPARVGVVTGKGVLGLLRVQLDGRREMSAKGEFRP</sequence>
<dbReference type="EMBL" id="BARU01032993">
    <property type="protein sequence ID" value="GAH62826.1"/>
    <property type="molecule type" value="Genomic_DNA"/>
</dbReference>
<reference evidence="4" key="1">
    <citation type="journal article" date="2014" name="Front. Microbiol.">
        <title>High frequency of phylogenetically diverse reductive dehalogenase-homologous genes in deep subseafloor sedimentary metagenomes.</title>
        <authorList>
            <person name="Kawai M."/>
            <person name="Futagami T."/>
            <person name="Toyoda A."/>
            <person name="Takaki Y."/>
            <person name="Nishi S."/>
            <person name="Hori S."/>
            <person name="Arai W."/>
            <person name="Tsubouchi T."/>
            <person name="Morono Y."/>
            <person name="Uchiyama I."/>
            <person name="Ito T."/>
            <person name="Fujiyama A."/>
            <person name="Inagaki F."/>
            <person name="Takami H."/>
        </authorList>
    </citation>
    <scope>NUCLEOTIDE SEQUENCE</scope>
    <source>
        <strain evidence="4">Expedition CK06-06</strain>
    </source>
</reference>
<accession>X1GY25</accession>
<dbReference type="CDD" id="cd08704">
    <property type="entry name" value="Met_tRNA_FMT_C"/>
    <property type="match status" value="1"/>
</dbReference>
<name>X1GY25_9ZZZZ</name>
<dbReference type="PANTHER" id="PTHR11138:SF5">
    <property type="entry name" value="METHIONYL-TRNA FORMYLTRANSFERASE, MITOCHONDRIAL"/>
    <property type="match status" value="1"/>
</dbReference>
<organism evidence="4">
    <name type="scientific">marine sediment metagenome</name>
    <dbReference type="NCBI Taxonomy" id="412755"/>
    <lineage>
        <taxon>unclassified sequences</taxon>
        <taxon>metagenomes</taxon>
        <taxon>ecological metagenomes</taxon>
    </lineage>
</organism>
<dbReference type="PANTHER" id="PTHR11138">
    <property type="entry name" value="METHIONYL-TRNA FORMYLTRANSFERASE"/>
    <property type="match status" value="1"/>
</dbReference>
<evidence type="ECO:0000259" key="3">
    <source>
        <dbReference type="Pfam" id="PF02911"/>
    </source>
</evidence>
<dbReference type="InterPro" id="IPR044135">
    <property type="entry name" value="Met-tRNA-FMT_C"/>
</dbReference>
<proteinExistence type="predicted"/>
<protein>
    <recommendedName>
        <fullName evidence="3">Formyl transferase C-terminal domain-containing protein</fullName>
    </recommendedName>
</protein>
<dbReference type="SUPFAM" id="SSF50486">
    <property type="entry name" value="FMT C-terminal domain-like"/>
    <property type="match status" value="1"/>
</dbReference>
<dbReference type="AlphaFoldDB" id="X1GY25"/>